<reference evidence="2" key="1">
    <citation type="journal article" date="2024" name="Proc. Natl. Acad. Sci. U.S.A.">
        <title>Extraordinary preservation of gene collinearity over three hundred million years revealed in homosporous lycophytes.</title>
        <authorList>
            <person name="Li C."/>
            <person name="Wickell D."/>
            <person name="Kuo L.Y."/>
            <person name="Chen X."/>
            <person name="Nie B."/>
            <person name="Liao X."/>
            <person name="Peng D."/>
            <person name="Ji J."/>
            <person name="Jenkins J."/>
            <person name="Williams M."/>
            <person name="Shu S."/>
            <person name="Plott C."/>
            <person name="Barry K."/>
            <person name="Rajasekar S."/>
            <person name="Grimwood J."/>
            <person name="Han X."/>
            <person name="Sun S."/>
            <person name="Hou Z."/>
            <person name="He W."/>
            <person name="Dai G."/>
            <person name="Sun C."/>
            <person name="Schmutz J."/>
            <person name="Leebens-Mack J.H."/>
            <person name="Li F.W."/>
            <person name="Wang L."/>
        </authorList>
    </citation>
    <scope>NUCLEOTIDE SEQUENCE [LARGE SCALE GENOMIC DNA]</scope>
    <source>
        <strain evidence="2">cv. PW_Plant_1</strain>
    </source>
</reference>
<dbReference type="EMBL" id="CM055093">
    <property type="protein sequence ID" value="KAJ7566169.1"/>
    <property type="molecule type" value="Genomic_DNA"/>
</dbReference>
<dbReference type="Proteomes" id="UP001162992">
    <property type="component" value="Chromosome 2"/>
</dbReference>
<organism evidence="1 2">
    <name type="scientific">Diphasiastrum complanatum</name>
    <name type="common">Issler's clubmoss</name>
    <name type="synonym">Lycopodium complanatum</name>
    <dbReference type="NCBI Taxonomy" id="34168"/>
    <lineage>
        <taxon>Eukaryota</taxon>
        <taxon>Viridiplantae</taxon>
        <taxon>Streptophyta</taxon>
        <taxon>Embryophyta</taxon>
        <taxon>Tracheophyta</taxon>
        <taxon>Lycopodiopsida</taxon>
        <taxon>Lycopodiales</taxon>
        <taxon>Lycopodiaceae</taxon>
        <taxon>Lycopodioideae</taxon>
        <taxon>Diphasiastrum</taxon>
    </lineage>
</organism>
<accession>A0ACC2EI68</accession>
<gene>
    <name evidence="1" type="ORF">O6H91_02G091000</name>
</gene>
<sequence length="1025" mass="112112">MEKKQLASFAFSCCFLLMRAQLIAAVLTGEGIALLSIKHGITDAFGRLSNWQQTDESPCNWTGVSCNSSHSVTSLNLSSMNLSGVIYDDIQFLTGLTSLNLSLNDFSGKFPSVISNLIRLESLDISTNQFTGAFPAGFSNLRSLTYLSAHDNNFTGPLPEELSSLVGLKFLDLGGSYFDGSIVEQYSNLTVLETLKLSGNLLTGRIPASLGKLVNLRHLELGYNSYSGGIPREMGELINLEYLDLAEANVSGRIPSELGQLARCSTVFLYRNRLFGELPMELGNMTSLMSLDLSMNKLTGAIPLGFVKLRNLTLLHLMLNSLNGTIPTFIGELPHLQTLSLWSNYFTGVLPLQLGQMRSLSWIDVSSNRLSGAIPSGICDGGSLYKLELFSNNFYGPIPDLTNCKVLYRVRLQDNQLSGAIPSAFGFMPNLTRIEIERNKLNGSIPPAIANAPRLSFLDFSNNLIEGSIPPALWGLPSLQELHVSSNKLSGSITNDVGYARALSVLDLSDNSIGGSIPSNISSCSKLVSLNLRQNKLTGAIPSSLAALPILEVLDLSINNLHGNIPFQFQNLTTLETFNVSYNDLSGQLPSLGLFETAIPSLFTGNAGLCGAPLSPCTANPSDNASLPALAGDRKRRPRLQAWIIVLVVAVAGLLILIVGFKYFYIRHFRHLCKRRLNFDEDWPWKMTAFQRLGFTVDEVLGCLKDSNIIGKGAAGTVYKGEMASGETVAIKRLYKTPRDFENGKDRGFLAEVTVLGSIRHRNIVRLLGYCSNQQTHLLLYEYMPNGSLGELLHASGNGCSVLADWVTRYKIAMGVAQGISYLHHDCYPQIVHRDLKSNNILLDCNMEARVSDFGVAKLIEMSEPMSIVAGSYGYIAPEYAYTMNVDEKSDIYSYGVVLLELLTGKRSVQEPEFEDAVNIVEWVKAKMQRSHSSCKAAEEAARGIDIDIAGAIAAEVLDANLGAASCTLVQEEMLLVLRIALLCVSRAPKDRPPMRDVVTMLSEAKPRRKQIASENHRLISIARR</sequence>
<protein>
    <submittedName>
        <fullName evidence="1">Uncharacterized protein</fullName>
    </submittedName>
</protein>
<keyword evidence="2" id="KW-1185">Reference proteome</keyword>
<evidence type="ECO:0000313" key="2">
    <source>
        <dbReference type="Proteomes" id="UP001162992"/>
    </source>
</evidence>
<name>A0ACC2EI68_DIPCM</name>
<comment type="caution">
    <text evidence="1">The sequence shown here is derived from an EMBL/GenBank/DDBJ whole genome shotgun (WGS) entry which is preliminary data.</text>
</comment>
<proteinExistence type="predicted"/>
<evidence type="ECO:0000313" key="1">
    <source>
        <dbReference type="EMBL" id="KAJ7566169.1"/>
    </source>
</evidence>